<dbReference type="AlphaFoldDB" id="A0A644U7U9"/>
<dbReference type="PROSITE" id="PS50887">
    <property type="entry name" value="GGDEF"/>
    <property type="match status" value="1"/>
</dbReference>
<dbReference type="InterPro" id="IPR000014">
    <property type="entry name" value="PAS"/>
</dbReference>
<dbReference type="InterPro" id="IPR043128">
    <property type="entry name" value="Rev_trsase/Diguanyl_cyclase"/>
</dbReference>
<dbReference type="SMART" id="SM00052">
    <property type="entry name" value="EAL"/>
    <property type="match status" value="1"/>
</dbReference>
<dbReference type="InterPro" id="IPR001633">
    <property type="entry name" value="EAL_dom"/>
</dbReference>
<dbReference type="CDD" id="cd01948">
    <property type="entry name" value="EAL"/>
    <property type="match status" value="1"/>
</dbReference>
<dbReference type="SUPFAM" id="SSF55785">
    <property type="entry name" value="PYP-like sensor domain (PAS domain)"/>
    <property type="match status" value="2"/>
</dbReference>
<dbReference type="CDD" id="cd00130">
    <property type="entry name" value="PAS"/>
    <property type="match status" value="1"/>
</dbReference>
<dbReference type="InterPro" id="IPR035965">
    <property type="entry name" value="PAS-like_dom_sf"/>
</dbReference>
<dbReference type="Gene3D" id="3.20.20.450">
    <property type="entry name" value="EAL domain"/>
    <property type="match status" value="1"/>
</dbReference>
<protein>
    <recommendedName>
        <fullName evidence="6">EAL domain-containing protein</fullName>
    </recommendedName>
</protein>
<feature type="coiled-coil region" evidence="1">
    <location>
        <begin position="151"/>
        <end position="199"/>
    </location>
</feature>
<dbReference type="CDD" id="cd01949">
    <property type="entry name" value="GGDEF"/>
    <property type="match status" value="1"/>
</dbReference>
<dbReference type="InterPro" id="IPR001610">
    <property type="entry name" value="PAC"/>
</dbReference>
<evidence type="ECO:0000259" key="3">
    <source>
        <dbReference type="PROSITE" id="PS50883"/>
    </source>
</evidence>
<keyword evidence="1" id="KW-0175">Coiled coil</keyword>
<dbReference type="NCBIfam" id="TIGR00254">
    <property type="entry name" value="GGDEF"/>
    <property type="match status" value="1"/>
</dbReference>
<evidence type="ECO:0000259" key="2">
    <source>
        <dbReference type="PROSITE" id="PS50113"/>
    </source>
</evidence>
<dbReference type="InterPro" id="IPR052155">
    <property type="entry name" value="Biofilm_reg_signaling"/>
</dbReference>
<dbReference type="SUPFAM" id="SSF55073">
    <property type="entry name" value="Nucleotide cyclase"/>
    <property type="match status" value="1"/>
</dbReference>
<gene>
    <name evidence="5" type="ORF">SDC9_20840</name>
</gene>
<dbReference type="InterPro" id="IPR000700">
    <property type="entry name" value="PAS-assoc_C"/>
</dbReference>
<dbReference type="InterPro" id="IPR035919">
    <property type="entry name" value="EAL_sf"/>
</dbReference>
<feature type="domain" description="GGDEF" evidence="4">
    <location>
        <begin position="359"/>
        <end position="491"/>
    </location>
</feature>
<dbReference type="Gene3D" id="3.30.70.270">
    <property type="match status" value="1"/>
</dbReference>
<evidence type="ECO:0000259" key="4">
    <source>
        <dbReference type="PROSITE" id="PS50887"/>
    </source>
</evidence>
<dbReference type="PROSITE" id="PS50883">
    <property type="entry name" value="EAL"/>
    <property type="match status" value="1"/>
</dbReference>
<organism evidence="5">
    <name type="scientific">bioreactor metagenome</name>
    <dbReference type="NCBI Taxonomy" id="1076179"/>
    <lineage>
        <taxon>unclassified sequences</taxon>
        <taxon>metagenomes</taxon>
        <taxon>ecological metagenomes</taxon>
    </lineage>
</organism>
<dbReference type="EMBL" id="VSSQ01000085">
    <property type="protein sequence ID" value="MPL75021.1"/>
    <property type="molecule type" value="Genomic_DNA"/>
</dbReference>
<dbReference type="Pfam" id="PF00990">
    <property type="entry name" value="GGDEF"/>
    <property type="match status" value="1"/>
</dbReference>
<evidence type="ECO:0000256" key="1">
    <source>
        <dbReference type="SAM" id="Coils"/>
    </source>
</evidence>
<dbReference type="SUPFAM" id="SSF141868">
    <property type="entry name" value="EAL domain-like"/>
    <property type="match status" value="1"/>
</dbReference>
<accession>A0A644U7U9</accession>
<dbReference type="SMART" id="SM00267">
    <property type="entry name" value="GGDEF"/>
    <property type="match status" value="1"/>
</dbReference>
<evidence type="ECO:0008006" key="6">
    <source>
        <dbReference type="Google" id="ProtNLM"/>
    </source>
</evidence>
<dbReference type="Pfam" id="PF13426">
    <property type="entry name" value="PAS_9"/>
    <property type="match status" value="1"/>
</dbReference>
<comment type="caution">
    <text evidence="5">The sequence shown here is derived from an EMBL/GenBank/DDBJ whole genome shotgun (WGS) entry which is preliminary data.</text>
</comment>
<proteinExistence type="predicted"/>
<dbReference type="PANTHER" id="PTHR44757">
    <property type="entry name" value="DIGUANYLATE CYCLASE DGCP"/>
    <property type="match status" value="1"/>
</dbReference>
<evidence type="ECO:0000313" key="5">
    <source>
        <dbReference type="EMBL" id="MPL75021.1"/>
    </source>
</evidence>
<dbReference type="Gene3D" id="3.30.450.20">
    <property type="entry name" value="PAS domain"/>
    <property type="match status" value="2"/>
</dbReference>
<reference evidence="5" key="1">
    <citation type="submission" date="2019-08" db="EMBL/GenBank/DDBJ databases">
        <authorList>
            <person name="Kucharzyk K."/>
            <person name="Murdoch R.W."/>
            <person name="Higgins S."/>
            <person name="Loffler F."/>
        </authorList>
    </citation>
    <scope>NUCLEOTIDE SEQUENCE</scope>
</reference>
<feature type="domain" description="EAL" evidence="3">
    <location>
        <begin position="500"/>
        <end position="754"/>
    </location>
</feature>
<name>A0A644U7U9_9ZZZZ</name>
<dbReference type="PROSITE" id="PS50113">
    <property type="entry name" value="PAC"/>
    <property type="match status" value="1"/>
</dbReference>
<dbReference type="PANTHER" id="PTHR44757:SF2">
    <property type="entry name" value="BIOFILM ARCHITECTURE MAINTENANCE PROTEIN MBAA"/>
    <property type="match status" value="1"/>
</dbReference>
<dbReference type="Pfam" id="PF00563">
    <property type="entry name" value="EAL"/>
    <property type="match status" value="1"/>
</dbReference>
<dbReference type="InterPro" id="IPR000160">
    <property type="entry name" value="GGDEF_dom"/>
</dbReference>
<dbReference type="Pfam" id="PF08447">
    <property type="entry name" value="PAS_3"/>
    <property type="match status" value="1"/>
</dbReference>
<sequence length="760" mass="86176">MKKRYEEKESVNFTRELLIGLGETSVRKNYYPELQKRMAELERFRILLDEIHDSIFLIELPSMHVVDMNTTARLCLGLSSDLADEVDITNLFSLNLSKHLTDFHESLTLECFFYCEKDTLPVEVTINKTPLQNQDYAIIIAHDITARRRSEEQLQATHEELHASYEELEALYGHLSAAEQALQIKVSELEQNHQFLQESEARYRLAMEGSNDAIWDWDLINDSLTISSHGYDSLGVTDETRRSHNAFWRSHIHPDDLSIREHALAQHFTMQAPHYEAEYRFSPAPGTWVWILAKGKALFDDQGKPIRISGSLTDITERKTYEQQLQNLAYHDILTGLPNRACFYEYLDKFIAQCERNRGCGALFLLDIDNFKLVNDALGHTAGDELLKKIGSRLKNLNLDQAIIARLSGDEFVLLLPEIGLPELEIWAKRILSLFDRPIAVSGTNLAISCSIGVSPISSGSLSRSDILRYADTALHQAKAAGKKSFRLYKPEMQEAVTHRIQLETELRQALAANHLVMYYQPQLDLASNRITAFEALLRWKHPEKGLIPPLSFIPLAEETGLIIPIGEFALRSACQFGRQLNKSQSNPVRVSVNISARQLMQDDFAATVTRIIAEEDYPPELLELEITESVLIESFAANVQKIKLLQAKGIIISLDDFGSGYSSLTYLRQLPIHTIKLDKDFIQNVEKDPTTHSIVRAVLSLAYDLNLSVIAEGVETLEQLEALRLLNCSYIQGYFISRPIPAEEALSFCLKQSLLDSET</sequence>
<dbReference type="InterPro" id="IPR029787">
    <property type="entry name" value="Nucleotide_cyclase"/>
</dbReference>
<feature type="domain" description="PAC" evidence="2">
    <location>
        <begin position="275"/>
        <end position="327"/>
    </location>
</feature>
<dbReference type="InterPro" id="IPR013655">
    <property type="entry name" value="PAS_fold_3"/>
</dbReference>
<dbReference type="SMART" id="SM00086">
    <property type="entry name" value="PAC"/>
    <property type="match status" value="2"/>
</dbReference>
<dbReference type="NCBIfam" id="TIGR00229">
    <property type="entry name" value="sensory_box"/>
    <property type="match status" value="1"/>
</dbReference>